<dbReference type="InterPro" id="IPR043472">
    <property type="entry name" value="Macro_dom-like"/>
</dbReference>
<evidence type="ECO:0000313" key="4">
    <source>
        <dbReference type="Proteomes" id="UP001295684"/>
    </source>
</evidence>
<feature type="domain" description="Macro" evidence="2">
    <location>
        <begin position="13"/>
        <end position="181"/>
    </location>
</feature>
<evidence type="ECO:0000313" key="3">
    <source>
        <dbReference type="EMBL" id="CAI2371542.1"/>
    </source>
</evidence>
<dbReference type="PANTHER" id="PTHR11106">
    <property type="entry name" value="GANGLIOSIDE INDUCED DIFFERENTIATION ASSOCIATED PROTEIN 2-RELATED"/>
    <property type="match status" value="1"/>
</dbReference>
<reference evidence="3" key="1">
    <citation type="submission" date="2023-07" db="EMBL/GenBank/DDBJ databases">
        <authorList>
            <consortium name="AG Swart"/>
            <person name="Singh M."/>
            <person name="Singh A."/>
            <person name="Seah K."/>
            <person name="Emmerich C."/>
        </authorList>
    </citation>
    <scope>NUCLEOTIDE SEQUENCE</scope>
    <source>
        <strain evidence="3">DP1</strain>
    </source>
</reference>
<feature type="region of interest" description="Disordered" evidence="1">
    <location>
        <begin position="207"/>
        <end position="267"/>
    </location>
</feature>
<dbReference type="Pfam" id="PF01661">
    <property type="entry name" value="Macro"/>
    <property type="match status" value="1"/>
</dbReference>
<dbReference type="Gene3D" id="3.40.220.10">
    <property type="entry name" value="Leucine Aminopeptidase, subunit E, domain 1"/>
    <property type="match status" value="1"/>
</dbReference>
<gene>
    <name evidence="3" type="ORF">ECRASSUSDP1_LOCUS12866</name>
</gene>
<dbReference type="SMART" id="SM00506">
    <property type="entry name" value="A1pp"/>
    <property type="match status" value="1"/>
</dbReference>
<evidence type="ECO:0000259" key="2">
    <source>
        <dbReference type="PROSITE" id="PS51154"/>
    </source>
</evidence>
<evidence type="ECO:0000256" key="1">
    <source>
        <dbReference type="SAM" id="MobiDB-lite"/>
    </source>
</evidence>
<dbReference type="InterPro" id="IPR002589">
    <property type="entry name" value="Macro_dom"/>
</dbReference>
<organism evidence="3 4">
    <name type="scientific">Euplotes crassus</name>
    <dbReference type="NCBI Taxonomy" id="5936"/>
    <lineage>
        <taxon>Eukaryota</taxon>
        <taxon>Sar</taxon>
        <taxon>Alveolata</taxon>
        <taxon>Ciliophora</taxon>
        <taxon>Intramacronucleata</taxon>
        <taxon>Spirotrichea</taxon>
        <taxon>Hypotrichia</taxon>
        <taxon>Euplotida</taxon>
        <taxon>Euplotidae</taxon>
        <taxon>Moneuplotes</taxon>
    </lineage>
</organism>
<dbReference type="Proteomes" id="UP001295684">
    <property type="component" value="Unassembled WGS sequence"/>
</dbReference>
<name>A0AAD1UR11_EUPCR</name>
<accession>A0AAD1UR11</accession>
<dbReference type="CDD" id="cd02907">
    <property type="entry name" value="Macro_Af1521_BAL-like"/>
    <property type="match status" value="1"/>
</dbReference>
<feature type="compositionally biased region" description="Basic and acidic residues" evidence="1">
    <location>
        <begin position="234"/>
        <end position="243"/>
    </location>
</feature>
<dbReference type="PROSITE" id="PS51154">
    <property type="entry name" value="MACRO"/>
    <property type="match status" value="1"/>
</dbReference>
<keyword evidence="4" id="KW-1185">Reference proteome</keyword>
<proteinExistence type="predicted"/>
<comment type="caution">
    <text evidence="3">The sequence shown here is derived from an EMBL/GenBank/DDBJ whole genome shotgun (WGS) entry which is preliminary data.</text>
</comment>
<dbReference type="SUPFAM" id="SSF52949">
    <property type="entry name" value="Macro domain-like"/>
    <property type="match status" value="1"/>
</dbReference>
<sequence>MFSFFKKKEKSEKKEDFEQEYKGIKIIHRIADITKETTDCIVNAANGSLAHGGGVAYAISKAGGKELNQDSRKWIKDHGTIETGETAYTSKGNLACNNYCIHTVGPIWRGGKENEDQLLRDAVRNAFIRASELEQNSISIPAISSGIFGYPLKRACIQIARGTKEYIDNQEEYKNTLSEIVMCNLIPKTSYELQEQCVKILVEEEEEKKEVTEHPKEPEEGKIQEQDGEEDPVKEDSHEKEVTEEGEVTDKMSNMKLSEDQEEQDGS</sequence>
<protein>
    <recommendedName>
        <fullName evidence="2">Macro domain-containing protein</fullName>
    </recommendedName>
</protein>
<dbReference type="AlphaFoldDB" id="A0AAD1UR11"/>
<dbReference type="EMBL" id="CAMPGE010012783">
    <property type="protein sequence ID" value="CAI2371542.1"/>
    <property type="molecule type" value="Genomic_DNA"/>
</dbReference>
<feature type="compositionally biased region" description="Basic and acidic residues" evidence="1">
    <location>
        <begin position="208"/>
        <end position="225"/>
    </location>
</feature>